<name>A0A392QU46_9FABA</name>
<proteinExistence type="predicted"/>
<dbReference type="Proteomes" id="UP000265520">
    <property type="component" value="Unassembled WGS sequence"/>
</dbReference>
<sequence>MEKLVQQAPSLKKESDKLWTEIVDQSCKFDIETKKAEELKKNERKDMIDWCRKYLDGSSSNCRRLKVRFWPNDQDDDSLDH</sequence>
<keyword evidence="2" id="KW-1185">Reference proteome</keyword>
<dbReference type="EMBL" id="LXQA010159942">
    <property type="protein sequence ID" value="MCI27539.1"/>
    <property type="molecule type" value="Genomic_DNA"/>
</dbReference>
<dbReference type="InterPro" id="IPR011249">
    <property type="entry name" value="Metalloenz_LuxS/M16"/>
</dbReference>
<dbReference type="SUPFAM" id="SSF63411">
    <property type="entry name" value="LuxS/MPP-like metallohydrolase"/>
    <property type="match status" value="1"/>
</dbReference>
<accession>A0A392QU46</accession>
<dbReference type="AlphaFoldDB" id="A0A392QU46"/>
<organism evidence="1 2">
    <name type="scientific">Trifolium medium</name>
    <dbReference type="NCBI Taxonomy" id="97028"/>
    <lineage>
        <taxon>Eukaryota</taxon>
        <taxon>Viridiplantae</taxon>
        <taxon>Streptophyta</taxon>
        <taxon>Embryophyta</taxon>
        <taxon>Tracheophyta</taxon>
        <taxon>Spermatophyta</taxon>
        <taxon>Magnoliopsida</taxon>
        <taxon>eudicotyledons</taxon>
        <taxon>Gunneridae</taxon>
        <taxon>Pentapetalae</taxon>
        <taxon>rosids</taxon>
        <taxon>fabids</taxon>
        <taxon>Fabales</taxon>
        <taxon>Fabaceae</taxon>
        <taxon>Papilionoideae</taxon>
        <taxon>50 kb inversion clade</taxon>
        <taxon>NPAAA clade</taxon>
        <taxon>Hologalegina</taxon>
        <taxon>IRL clade</taxon>
        <taxon>Trifolieae</taxon>
        <taxon>Trifolium</taxon>
    </lineage>
</organism>
<feature type="non-terminal residue" evidence="1">
    <location>
        <position position="81"/>
    </location>
</feature>
<reference evidence="1 2" key="1">
    <citation type="journal article" date="2018" name="Front. Plant Sci.">
        <title>Red Clover (Trifolium pratense) and Zigzag Clover (T. medium) - A Picture of Genomic Similarities and Differences.</title>
        <authorList>
            <person name="Dluhosova J."/>
            <person name="Istvanek J."/>
            <person name="Nedelnik J."/>
            <person name="Repkova J."/>
        </authorList>
    </citation>
    <scope>NUCLEOTIDE SEQUENCE [LARGE SCALE GENOMIC DNA]</scope>
    <source>
        <strain evidence="2">cv. 10/8</strain>
        <tissue evidence="1">Leaf</tissue>
    </source>
</reference>
<evidence type="ECO:0000313" key="2">
    <source>
        <dbReference type="Proteomes" id="UP000265520"/>
    </source>
</evidence>
<protein>
    <submittedName>
        <fullName evidence="1">Insulin-degrading enzyme-like</fullName>
    </submittedName>
</protein>
<dbReference type="GO" id="GO:0046872">
    <property type="term" value="F:metal ion binding"/>
    <property type="evidence" value="ECO:0007669"/>
    <property type="project" value="InterPro"/>
</dbReference>
<evidence type="ECO:0000313" key="1">
    <source>
        <dbReference type="EMBL" id="MCI27539.1"/>
    </source>
</evidence>
<dbReference type="Gene3D" id="3.30.830.10">
    <property type="entry name" value="Metalloenzyme, LuxS/M16 peptidase-like"/>
    <property type="match status" value="1"/>
</dbReference>
<comment type="caution">
    <text evidence="1">The sequence shown here is derived from an EMBL/GenBank/DDBJ whole genome shotgun (WGS) entry which is preliminary data.</text>
</comment>